<keyword evidence="1 2" id="KW-0732">Signal</keyword>
<evidence type="ECO:0000256" key="1">
    <source>
        <dbReference type="ARBA" id="ARBA00022729"/>
    </source>
</evidence>
<dbReference type="PANTHER" id="PTHR44103:SF1">
    <property type="entry name" value="PROPROTEIN CONVERTASE P"/>
    <property type="match status" value="1"/>
</dbReference>
<dbReference type="Proteomes" id="UP001217838">
    <property type="component" value="Unassembled WGS sequence"/>
</dbReference>
<feature type="signal peptide" evidence="2">
    <location>
        <begin position="1"/>
        <end position="25"/>
    </location>
</feature>
<dbReference type="Gene3D" id="2.130.10.130">
    <property type="entry name" value="Integrin alpha, N-terminal"/>
    <property type="match status" value="1"/>
</dbReference>
<organism evidence="3 4">
    <name type="scientific">Nannocystis radixulma</name>
    <dbReference type="NCBI Taxonomy" id="2995305"/>
    <lineage>
        <taxon>Bacteria</taxon>
        <taxon>Pseudomonadati</taxon>
        <taxon>Myxococcota</taxon>
        <taxon>Polyangia</taxon>
        <taxon>Nannocystales</taxon>
        <taxon>Nannocystaceae</taxon>
        <taxon>Nannocystis</taxon>
    </lineage>
</organism>
<evidence type="ECO:0000313" key="3">
    <source>
        <dbReference type="EMBL" id="MDC0674484.1"/>
    </source>
</evidence>
<feature type="chain" id="PRO_5047530704" evidence="2">
    <location>
        <begin position="26"/>
        <end position="1035"/>
    </location>
</feature>
<dbReference type="PROSITE" id="PS51257">
    <property type="entry name" value="PROKAR_LIPOPROTEIN"/>
    <property type="match status" value="1"/>
</dbReference>
<evidence type="ECO:0000256" key="2">
    <source>
        <dbReference type="SAM" id="SignalP"/>
    </source>
</evidence>
<gene>
    <name evidence="3" type="ORF">POL58_42435</name>
</gene>
<dbReference type="SUPFAM" id="SSF69318">
    <property type="entry name" value="Integrin alpha N-terminal domain"/>
    <property type="match status" value="2"/>
</dbReference>
<dbReference type="Pfam" id="PF13517">
    <property type="entry name" value="FG-GAP_3"/>
    <property type="match status" value="3"/>
</dbReference>
<dbReference type="PANTHER" id="PTHR44103">
    <property type="entry name" value="PROPROTEIN CONVERTASE P"/>
    <property type="match status" value="1"/>
</dbReference>
<dbReference type="RefSeq" id="WP_272008766.1">
    <property type="nucleotide sequence ID" value="NZ_JAQNDN010000024.1"/>
</dbReference>
<dbReference type="InterPro" id="IPR013517">
    <property type="entry name" value="FG-GAP"/>
</dbReference>
<comment type="caution">
    <text evidence="3">The sequence shown here is derived from an EMBL/GenBank/DDBJ whole genome shotgun (WGS) entry which is preliminary data.</text>
</comment>
<reference evidence="3 4" key="1">
    <citation type="submission" date="2022-11" db="EMBL/GenBank/DDBJ databases">
        <title>Minimal conservation of predation-associated metabolite biosynthetic gene clusters underscores biosynthetic potential of Myxococcota including descriptions for ten novel species: Archangium lansinium sp. nov., Myxococcus landrumus sp. nov., Nannocystis bai.</title>
        <authorList>
            <person name="Ahearne A."/>
            <person name="Stevens C."/>
            <person name="Dowd S."/>
        </authorList>
    </citation>
    <scope>NUCLEOTIDE SEQUENCE [LARGE SCALE GENOMIC DNA]</scope>
    <source>
        <strain evidence="3 4">NCELM</strain>
    </source>
</reference>
<dbReference type="InterPro" id="IPR028994">
    <property type="entry name" value="Integrin_alpha_N"/>
</dbReference>
<keyword evidence="4" id="KW-1185">Reference proteome</keyword>
<evidence type="ECO:0000313" key="4">
    <source>
        <dbReference type="Proteomes" id="UP001217838"/>
    </source>
</evidence>
<dbReference type="EMBL" id="JAQNDN010000024">
    <property type="protein sequence ID" value="MDC0674484.1"/>
    <property type="molecule type" value="Genomic_DNA"/>
</dbReference>
<sequence length="1035" mass="109951">MMPRRRSASWIVALAPLGLFVAACGAGDEACDPRAGWCGGDPEFRLLATPVDDAVVVDLDGDGEDEAVMLSDGRKLTLAHGTDLRAWRTSVALVGPPMALAALPGEVAVALSKPPQLAIFAMDADRRLVRRRDIPLSQPPVRLDSADLAGDGAPELLVALPDAKAIAVVDPRDGAVREYPAGEQPIDLEVGDVDGDAHADVVVVDAAGALQLLRGAGDGTLKPAVAQPGSEGEFWLVLADHDGDGDLDAVARNALQQSVLFHRNDGHGRFSSPIALPVLPAAAPSAGLVASPASPSGLASVSVPRDDTLVTWVGKGAAWLGRNERELPETRWVGPGPGDQVLVGSRHYLARLSWRAGFRPLEVWRSPPLKFYYERSLATGDLDSDHLLDFAATSTNRLRLFHGRADGGFDHGLQYELDAPATAMVTADVSGDGRDDIVLDDGDDVRALIAGEDGQFLAGPRVVSDIPARALVPLRTGAGQPTAIAVLATKANFDDVEVPGARVLRFDGDGLATVTTAIEDLVVEALAPVDLDADGVDEPLILGRRDGAPVLTHLTPANDAFEPDFEHDLAALDRLPIAPRARLTAADLDGDGDPEVFFGDDNIRWRMDGLADGAPVTTFEEQAAPSHLHDLDGDELLDAVMFDYPIIAYQRGLGDGTLAAERVETTLPGGLALALASRPDAQFDLAEVAPQWVASHIVREFMRPGLNAEWFALHGPGLELLDADLDGDGRDDVVVRSDGGVVWSWGSETDPLVRTDGVTFVGWSPALATGDFDGDGFSEVLTVNFSDFVEAFRIGPQLTEQPLVVDRLTTQGISHLAVADVDGDGHLDILALHMLHVVKLDVARGTAEPFTFEPWQSLADVPRRDFAESFQLGDVDDDGDLDAVITLLENPPVLLRNDGPSAWSVVDLPGRMAAFGKLGPDHRVELVTQDGATIYRHEAGDPERRVALVTEEAATLLRVADVDGDERYDLTVVEKQATFAWLLGHGPPARIQLAEAPLTAVAYPDVDGDGAPDLVGLAGDGMLMRRGRRLSPDVP</sequence>
<protein>
    <submittedName>
        <fullName evidence="3">VCBS repeat-containing protein</fullName>
    </submittedName>
</protein>
<proteinExistence type="predicted"/>
<name>A0ABT5BK02_9BACT</name>
<accession>A0ABT5BK02</accession>